<dbReference type="Proteomes" id="UP000016638">
    <property type="component" value="Unassembled WGS sequence"/>
</dbReference>
<name>U2TRL7_9ACTN</name>
<dbReference type="EC" id="3.5.2.6" evidence="3"/>
<reference evidence="3 4" key="1">
    <citation type="submission" date="2013-08" db="EMBL/GenBank/DDBJ databases">
        <authorList>
            <person name="Durkin A.S."/>
            <person name="Haft D.R."/>
            <person name="McCorrison J."/>
            <person name="Torralba M."/>
            <person name="Gillis M."/>
            <person name="Haft D.H."/>
            <person name="Methe B."/>
            <person name="Sutton G."/>
            <person name="Nelson K.E."/>
        </authorList>
    </citation>
    <scope>NUCLEOTIDE SEQUENCE [LARGE SCALE GENOMIC DNA]</scope>
    <source>
        <strain evidence="3 4">F0195</strain>
    </source>
</reference>
<dbReference type="InterPro" id="IPR000871">
    <property type="entry name" value="Beta-lactam_class-A"/>
</dbReference>
<dbReference type="EMBL" id="AWEZ01000037">
    <property type="protein sequence ID" value="ERL09045.1"/>
    <property type="molecule type" value="Genomic_DNA"/>
</dbReference>
<gene>
    <name evidence="3" type="ORF">HMPREF1316_2087</name>
</gene>
<keyword evidence="3" id="KW-0378">Hydrolase</keyword>
<feature type="domain" description="Beta-lactamase class A catalytic" evidence="2">
    <location>
        <begin position="150"/>
        <end position="301"/>
    </location>
</feature>
<comment type="caution">
    <text evidence="3">The sequence shown here is derived from an EMBL/GenBank/DDBJ whole genome shotgun (WGS) entry which is preliminary data.</text>
</comment>
<dbReference type="eggNOG" id="COG2367">
    <property type="taxonomic scope" value="Bacteria"/>
</dbReference>
<organism evidence="3 4">
    <name type="scientific">Olsenella profusa F0195</name>
    <dbReference type="NCBI Taxonomy" id="1125712"/>
    <lineage>
        <taxon>Bacteria</taxon>
        <taxon>Bacillati</taxon>
        <taxon>Actinomycetota</taxon>
        <taxon>Coriobacteriia</taxon>
        <taxon>Coriobacteriales</taxon>
        <taxon>Atopobiaceae</taxon>
        <taxon>Olsenella</taxon>
    </lineage>
</organism>
<accession>U2TRL7</accession>
<sequence length="327" mass="34414">MPWPERALVFLVTLVLALGVGAGVRRCLAQPTDYGPDVITPTDSVTDGTAPDDQGAATDAASNAPTSLTAEADGGALVLSGDVGSRTVDDLSAVVQELDALQDGGIQAGVAVTSLDGSITLTYQQDQSFYAASTIKAPYVCAVLEEDLPAGTTSMASLRDAMSSMLLYSDNDSYRQLRDSYGDDVFLTWLQRHDVTAGTYGSLSDYARDHYPFSTPEQLTQMWQAVWAFVSGDAQGASYLKDLLARREESPIANALGPQTETYSKAGWYPETDGSDAAPASNDAGVVIHGSASTSYVISVMSTAPSELDRLEGLISAIDHLMDADGA</sequence>
<feature type="region of interest" description="Disordered" evidence="1">
    <location>
        <begin position="32"/>
        <end position="66"/>
    </location>
</feature>
<proteinExistence type="predicted"/>
<dbReference type="GO" id="GO:0030655">
    <property type="term" value="P:beta-lactam antibiotic catabolic process"/>
    <property type="evidence" value="ECO:0007669"/>
    <property type="project" value="InterPro"/>
</dbReference>
<dbReference type="PANTHER" id="PTHR35333:SF3">
    <property type="entry name" value="BETA-LACTAMASE-TYPE TRANSPEPTIDASE FOLD CONTAINING PROTEIN"/>
    <property type="match status" value="1"/>
</dbReference>
<dbReference type="PANTHER" id="PTHR35333">
    <property type="entry name" value="BETA-LACTAMASE"/>
    <property type="match status" value="1"/>
</dbReference>
<dbReference type="InterPro" id="IPR045155">
    <property type="entry name" value="Beta-lactam_cat"/>
</dbReference>
<dbReference type="SUPFAM" id="SSF56601">
    <property type="entry name" value="beta-lactamase/transpeptidase-like"/>
    <property type="match status" value="1"/>
</dbReference>
<dbReference type="Pfam" id="PF13354">
    <property type="entry name" value="Beta-lactamase2"/>
    <property type="match status" value="1"/>
</dbReference>
<dbReference type="InterPro" id="IPR012338">
    <property type="entry name" value="Beta-lactam/transpept-like"/>
</dbReference>
<dbReference type="GO" id="GO:0046677">
    <property type="term" value="P:response to antibiotic"/>
    <property type="evidence" value="ECO:0007669"/>
    <property type="project" value="InterPro"/>
</dbReference>
<dbReference type="GO" id="GO:0008800">
    <property type="term" value="F:beta-lactamase activity"/>
    <property type="evidence" value="ECO:0007669"/>
    <property type="project" value="UniProtKB-EC"/>
</dbReference>
<evidence type="ECO:0000259" key="2">
    <source>
        <dbReference type="Pfam" id="PF13354"/>
    </source>
</evidence>
<dbReference type="PATRIC" id="fig|1125712.3.peg.855"/>
<dbReference type="AlphaFoldDB" id="U2TRL7"/>
<protein>
    <submittedName>
        <fullName evidence="3">Class A beta-lactamase</fullName>
        <ecNumber evidence="3">3.5.2.6</ecNumber>
    </submittedName>
</protein>
<keyword evidence="4" id="KW-1185">Reference proteome</keyword>
<evidence type="ECO:0000313" key="4">
    <source>
        <dbReference type="Proteomes" id="UP000016638"/>
    </source>
</evidence>
<evidence type="ECO:0000256" key="1">
    <source>
        <dbReference type="SAM" id="MobiDB-lite"/>
    </source>
</evidence>
<dbReference type="Gene3D" id="3.40.710.10">
    <property type="entry name" value="DD-peptidase/beta-lactamase superfamily"/>
    <property type="match status" value="1"/>
</dbReference>
<evidence type="ECO:0000313" key="3">
    <source>
        <dbReference type="EMBL" id="ERL09045.1"/>
    </source>
</evidence>
<dbReference type="STRING" id="1125712.HMPREF1316_2087"/>